<dbReference type="PANTHER" id="PTHR21704:SF18">
    <property type="entry name" value="NIPPED-B-LIKE PROTEIN"/>
    <property type="match status" value="1"/>
</dbReference>
<dbReference type="InterPro" id="IPR033031">
    <property type="entry name" value="Scc2/Nipped-B"/>
</dbReference>
<accession>A0A1D6FA67</accession>
<gene>
    <name evidence="2" type="ORF">ZEAMMB73_Zm00001d007943</name>
</gene>
<dbReference type="AlphaFoldDB" id="A0A1D6FA67"/>
<feature type="region of interest" description="Disordered" evidence="1">
    <location>
        <begin position="176"/>
        <end position="198"/>
    </location>
</feature>
<organism evidence="2">
    <name type="scientific">Zea mays</name>
    <name type="common">Maize</name>
    <dbReference type="NCBI Taxonomy" id="4577"/>
    <lineage>
        <taxon>Eukaryota</taxon>
        <taxon>Viridiplantae</taxon>
        <taxon>Streptophyta</taxon>
        <taxon>Embryophyta</taxon>
        <taxon>Tracheophyta</taxon>
        <taxon>Spermatophyta</taxon>
        <taxon>Magnoliopsida</taxon>
        <taxon>Liliopsida</taxon>
        <taxon>Poales</taxon>
        <taxon>Poaceae</taxon>
        <taxon>PACMAD clade</taxon>
        <taxon>Panicoideae</taxon>
        <taxon>Andropogonodae</taxon>
        <taxon>Andropogoneae</taxon>
        <taxon>Tripsacinae</taxon>
        <taxon>Zea</taxon>
    </lineage>
</organism>
<dbReference type="PANTHER" id="PTHR21704">
    <property type="entry name" value="NIPPED-B-LIKE PROTEIN DELANGIN SCC2-RELATED"/>
    <property type="match status" value="1"/>
</dbReference>
<evidence type="ECO:0000313" key="2">
    <source>
        <dbReference type="EMBL" id="ONM27998.1"/>
    </source>
</evidence>
<dbReference type="GO" id="GO:0061775">
    <property type="term" value="F:cohesin loader activity"/>
    <property type="evidence" value="ECO:0007669"/>
    <property type="project" value="InterPro"/>
</dbReference>
<evidence type="ECO:0000256" key="1">
    <source>
        <dbReference type="SAM" id="MobiDB-lite"/>
    </source>
</evidence>
<dbReference type="GO" id="GO:0010468">
    <property type="term" value="P:regulation of gene expression"/>
    <property type="evidence" value="ECO:0007669"/>
    <property type="project" value="InterPro"/>
</dbReference>
<dbReference type="EMBL" id="CM007648">
    <property type="protein sequence ID" value="ONM27998.1"/>
    <property type="molecule type" value="Genomic_DNA"/>
</dbReference>
<reference evidence="2" key="1">
    <citation type="submission" date="2015-12" db="EMBL/GenBank/DDBJ databases">
        <title>Update maize B73 reference genome by single molecule sequencing technologies.</title>
        <authorList>
            <consortium name="Maize Genome Sequencing Project"/>
            <person name="Ware D."/>
        </authorList>
    </citation>
    <scope>NUCLEOTIDE SEQUENCE [LARGE SCALE GENOMIC DNA]</scope>
    <source>
        <tissue evidence="2">Seedling</tissue>
    </source>
</reference>
<feature type="compositionally biased region" description="Polar residues" evidence="1">
    <location>
        <begin position="188"/>
        <end position="198"/>
    </location>
</feature>
<proteinExistence type="predicted"/>
<dbReference type="ExpressionAtlas" id="A0A1D6FA67">
    <property type="expression patterns" value="baseline and differential"/>
</dbReference>
<name>A0A1D6FA67_MAIZE</name>
<sequence>MDPDAGGAGAGGRAGFERACRLPNTVHSEVLPSLPLPTLPRELGFDALRDDEPLAAPDRPDMIMQAANIARILADTDVSHLGFTAADNVEVDPSRCSWLWREVLKHNPDAFKVKAPGPSSQGPFGGPGYHNQEREKHFEHLTPNMSKTRNGSAFSQDEINSHREHFRNELTPDSVASKKPKVRKKEINNSVSTSPHSIPNNQEVIATFCEAVEDFCGKAEIPDDGDGGDWLSIPLDDVKVLVNEITSVRSKRILHEVPMDTVTRLLDVIDRQIRCSQGLSIDVKENSDAFDAEPLVFSALESSHAALAIMTHHDMPKQLYREELIERIIDFSRHQITDCMAASNPTFRALYKPAGNVANDGNIKAHADIFPLNM</sequence>
<dbReference type="GO" id="GO:0140588">
    <property type="term" value="P:chromatin looping"/>
    <property type="evidence" value="ECO:0007669"/>
    <property type="project" value="InterPro"/>
</dbReference>
<protein>
    <submittedName>
        <fullName evidence="2">PHD finger family protein</fullName>
    </submittedName>
</protein>